<evidence type="ECO:0000313" key="2">
    <source>
        <dbReference type="Proteomes" id="UP000683360"/>
    </source>
</evidence>
<sequence length="192" mass="23059">MSQEDNIKGHWKSFVNKYKQMAQERRQYQRVIGNPLSINTNKWHKREETISRGHCRTSFVNKYKQMAQINTNKWNKRERETISKGHWKSFVNKYKTNGTREKTISKVGKSFVNKYKQMSQEDNIKGSLNPLSINKTNSTRERQYQEVIGNPLSNKYKQMAQELEILYNHSKYKQMAQRERDNIKESWKSFVQ</sequence>
<reference evidence="1" key="1">
    <citation type="submission" date="2021-03" db="EMBL/GenBank/DDBJ databases">
        <authorList>
            <person name="Bekaert M."/>
        </authorList>
    </citation>
    <scope>NUCLEOTIDE SEQUENCE</scope>
</reference>
<protein>
    <submittedName>
        <fullName evidence="1">Uncharacterized protein</fullName>
    </submittedName>
</protein>
<organism evidence="1 2">
    <name type="scientific">Mytilus edulis</name>
    <name type="common">Blue mussel</name>
    <dbReference type="NCBI Taxonomy" id="6550"/>
    <lineage>
        <taxon>Eukaryota</taxon>
        <taxon>Metazoa</taxon>
        <taxon>Spiralia</taxon>
        <taxon>Lophotrochozoa</taxon>
        <taxon>Mollusca</taxon>
        <taxon>Bivalvia</taxon>
        <taxon>Autobranchia</taxon>
        <taxon>Pteriomorphia</taxon>
        <taxon>Mytilida</taxon>
        <taxon>Mytiloidea</taxon>
        <taxon>Mytilidae</taxon>
        <taxon>Mytilinae</taxon>
        <taxon>Mytilus</taxon>
    </lineage>
</organism>
<proteinExistence type="predicted"/>
<evidence type="ECO:0000313" key="1">
    <source>
        <dbReference type="EMBL" id="CAG2248173.1"/>
    </source>
</evidence>
<dbReference type="AlphaFoldDB" id="A0A8S3V345"/>
<gene>
    <name evidence="1" type="ORF">MEDL_60046</name>
</gene>
<accession>A0A8S3V345</accession>
<keyword evidence="2" id="KW-1185">Reference proteome</keyword>
<comment type="caution">
    <text evidence="1">The sequence shown here is derived from an EMBL/GenBank/DDBJ whole genome shotgun (WGS) entry which is preliminary data.</text>
</comment>
<dbReference type="Proteomes" id="UP000683360">
    <property type="component" value="Unassembled WGS sequence"/>
</dbReference>
<dbReference type="EMBL" id="CAJPWZ010002925">
    <property type="protein sequence ID" value="CAG2248173.1"/>
    <property type="molecule type" value="Genomic_DNA"/>
</dbReference>
<name>A0A8S3V345_MYTED</name>